<accession>A0A9D4DRB1</accession>
<reference evidence="1" key="2">
    <citation type="submission" date="2020-11" db="EMBL/GenBank/DDBJ databases">
        <authorList>
            <person name="McCartney M.A."/>
            <person name="Auch B."/>
            <person name="Kono T."/>
            <person name="Mallez S."/>
            <person name="Becker A."/>
            <person name="Gohl D.M."/>
            <person name="Silverstein K.A.T."/>
            <person name="Koren S."/>
            <person name="Bechman K.B."/>
            <person name="Herman A."/>
            <person name="Abrahante J.E."/>
            <person name="Garbe J."/>
        </authorList>
    </citation>
    <scope>NUCLEOTIDE SEQUENCE</scope>
    <source>
        <strain evidence="1">Duluth1</strain>
        <tissue evidence="1">Whole animal</tissue>
    </source>
</reference>
<reference evidence="1" key="1">
    <citation type="journal article" date="2019" name="bioRxiv">
        <title>The Genome of the Zebra Mussel, Dreissena polymorpha: A Resource for Invasive Species Research.</title>
        <authorList>
            <person name="McCartney M.A."/>
            <person name="Auch B."/>
            <person name="Kono T."/>
            <person name="Mallez S."/>
            <person name="Zhang Y."/>
            <person name="Obille A."/>
            <person name="Becker A."/>
            <person name="Abrahante J.E."/>
            <person name="Garbe J."/>
            <person name="Badalamenti J.P."/>
            <person name="Herman A."/>
            <person name="Mangelson H."/>
            <person name="Liachko I."/>
            <person name="Sullivan S."/>
            <person name="Sone E.D."/>
            <person name="Koren S."/>
            <person name="Silverstein K.A.T."/>
            <person name="Beckman K.B."/>
            <person name="Gohl D.M."/>
        </authorList>
    </citation>
    <scope>NUCLEOTIDE SEQUENCE</scope>
    <source>
        <strain evidence="1">Duluth1</strain>
        <tissue evidence="1">Whole animal</tissue>
    </source>
</reference>
<protein>
    <submittedName>
        <fullName evidence="1">Uncharacterized protein</fullName>
    </submittedName>
</protein>
<gene>
    <name evidence="1" type="ORF">DPMN_187814</name>
</gene>
<organism evidence="1 2">
    <name type="scientific">Dreissena polymorpha</name>
    <name type="common">Zebra mussel</name>
    <name type="synonym">Mytilus polymorpha</name>
    <dbReference type="NCBI Taxonomy" id="45954"/>
    <lineage>
        <taxon>Eukaryota</taxon>
        <taxon>Metazoa</taxon>
        <taxon>Spiralia</taxon>
        <taxon>Lophotrochozoa</taxon>
        <taxon>Mollusca</taxon>
        <taxon>Bivalvia</taxon>
        <taxon>Autobranchia</taxon>
        <taxon>Heteroconchia</taxon>
        <taxon>Euheterodonta</taxon>
        <taxon>Imparidentia</taxon>
        <taxon>Neoheterodontei</taxon>
        <taxon>Myida</taxon>
        <taxon>Dreissenoidea</taxon>
        <taxon>Dreissenidae</taxon>
        <taxon>Dreissena</taxon>
    </lineage>
</organism>
<dbReference type="Proteomes" id="UP000828390">
    <property type="component" value="Unassembled WGS sequence"/>
</dbReference>
<sequence>MHPADLVSRGLFSYDKEKLNIWLNGPDFLLKGKSDWPSIPQPVASLSDDIEVKQDRYAHATQLTPDGGLENLLIRHSDWFTLPVFSD</sequence>
<keyword evidence="2" id="KW-1185">Reference proteome</keyword>
<dbReference type="EMBL" id="JAIWYP010000010">
    <property type="protein sequence ID" value="KAH3753180.1"/>
    <property type="molecule type" value="Genomic_DNA"/>
</dbReference>
<proteinExistence type="predicted"/>
<evidence type="ECO:0000313" key="2">
    <source>
        <dbReference type="Proteomes" id="UP000828390"/>
    </source>
</evidence>
<evidence type="ECO:0000313" key="1">
    <source>
        <dbReference type="EMBL" id="KAH3753180.1"/>
    </source>
</evidence>
<dbReference type="AlphaFoldDB" id="A0A9D4DRB1"/>
<name>A0A9D4DRB1_DREPO</name>
<comment type="caution">
    <text evidence="1">The sequence shown here is derived from an EMBL/GenBank/DDBJ whole genome shotgun (WGS) entry which is preliminary data.</text>
</comment>